<dbReference type="Proteomes" id="UP000591131">
    <property type="component" value="Unassembled WGS sequence"/>
</dbReference>
<protein>
    <submittedName>
        <fullName evidence="1">Uncharacterized protein</fullName>
    </submittedName>
</protein>
<name>A0A7J6L2I9_PERCH</name>
<organism evidence="1 2">
    <name type="scientific">Perkinsus chesapeaki</name>
    <name type="common">Clam parasite</name>
    <name type="synonym">Perkinsus andrewsi</name>
    <dbReference type="NCBI Taxonomy" id="330153"/>
    <lineage>
        <taxon>Eukaryota</taxon>
        <taxon>Sar</taxon>
        <taxon>Alveolata</taxon>
        <taxon>Perkinsozoa</taxon>
        <taxon>Perkinsea</taxon>
        <taxon>Perkinsida</taxon>
        <taxon>Perkinsidae</taxon>
        <taxon>Perkinsus</taxon>
    </lineage>
</organism>
<dbReference type="AlphaFoldDB" id="A0A7J6L2I9"/>
<proteinExistence type="predicted"/>
<reference evidence="1 2" key="1">
    <citation type="submission" date="2020-04" db="EMBL/GenBank/DDBJ databases">
        <title>Perkinsus chesapeaki whole genome sequence.</title>
        <authorList>
            <person name="Bogema D.R."/>
        </authorList>
    </citation>
    <scope>NUCLEOTIDE SEQUENCE [LARGE SCALE GENOMIC DNA]</scope>
    <source>
        <strain evidence="1">ATCC PRA-425</strain>
    </source>
</reference>
<accession>A0A7J6L2I9</accession>
<dbReference type="EMBL" id="JAAPAO010000797">
    <property type="protein sequence ID" value="KAF4653680.1"/>
    <property type="molecule type" value="Genomic_DNA"/>
</dbReference>
<feature type="non-terminal residue" evidence="1">
    <location>
        <position position="128"/>
    </location>
</feature>
<sequence length="128" mass="13959">WESHRKLSSLPEFAKSLAGFGWSAVPMATFLSELDRQVSIIESKGPSDDDDGLAEACASLDLLLEKQSTIESLLNLRADEMNAIDKMYTMCMQAESMGGEIIAVANSIRSMRVSHGRVAPCSLVTYTI</sequence>
<evidence type="ECO:0000313" key="1">
    <source>
        <dbReference type="EMBL" id="KAF4653680.1"/>
    </source>
</evidence>
<comment type="caution">
    <text evidence="1">The sequence shown here is derived from an EMBL/GenBank/DDBJ whole genome shotgun (WGS) entry which is preliminary data.</text>
</comment>
<evidence type="ECO:0000313" key="2">
    <source>
        <dbReference type="Proteomes" id="UP000591131"/>
    </source>
</evidence>
<gene>
    <name evidence="1" type="ORF">FOL47_010345</name>
</gene>
<keyword evidence="2" id="KW-1185">Reference proteome</keyword>